<dbReference type="RefSeq" id="WP_045088127.1">
    <property type="nucleotide sequence ID" value="NZ_LN824141.1"/>
</dbReference>
<keyword evidence="2" id="KW-1185">Reference proteome</keyword>
<protein>
    <submittedName>
        <fullName evidence="1">Uncharacterized protein</fullName>
    </submittedName>
</protein>
<evidence type="ECO:0000313" key="2">
    <source>
        <dbReference type="Proteomes" id="UP000032809"/>
    </source>
</evidence>
<reference evidence="2" key="1">
    <citation type="submission" date="2014-11" db="EMBL/GenBank/DDBJ databases">
        <authorList>
            <person name="Wibberg D."/>
        </authorList>
    </citation>
    <scope>NUCLEOTIDE SEQUENCE [LARGE SCALE GENOMIC DNA]</scope>
    <source>
        <strain evidence="2">L3</strain>
    </source>
</reference>
<dbReference type="KEGG" id="dtn:DTL3_1440"/>
<dbReference type="HOGENOM" id="CLU_764446_0_0_0"/>
<dbReference type="STRING" id="1006576.DTL3_1440"/>
<evidence type="ECO:0000313" key="1">
    <source>
        <dbReference type="EMBL" id="CEP78734.1"/>
    </source>
</evidence>
<name>A0A0C7P4F5_DEFTU</name>
<dbReference type="AlphaFoldDB" id="A0A0C7P4F5"/>
<gene>
    <name evidence="1" type="ORF">DTL3_1440</name>
</gene>
<sequence>MNQPTINLVIDKSNQNMVLPFLSKETSIDKMLTNVGEIIYIKNGMAIIEYDDSFLFLKYDERLPLHEGSKVKLNFTDNLKNAKTNIQMKLLGEFFKNEININIKFLQNSNCNIIRIYDRNITNTQKLRLVNWLNDFLSEFDKKCNDLMFDKFQKDDINSCGLFVKKVLEKLINSIYLNSFTFPSPTEIAKKITNYIKFFLFNEQDYTSENNSFKKFIEDETQDIQEGIIRQKKININKEKISFENIKIDKNIDSYLKIKNLVNQEQHTVIFTIIFNLPIYLHIDQDYNQDSYKKNNEHVYKFSIVLLTKKFGVVESNINLINNTIYITFELEKNKEYFLSKIPDLKQSLLENKFNIENINVL</sequence>
<dbReference type="EMBL" id="LN824141">
    <property type="protein sequence ID" value="CEP78734.1"/>
    <property type="molecule type" value="Genomic_DNA"/>
</dbReference>
<dbReference type="Proteomes" id="UP000032809">
    <property type="component" value="Chromosome I"/>
</dbReference>
<accession>A0A0C7P4F5</accession>
<proteinExistence type="predicted"/>
<organism evidence="1 2">
    <name type="scientific">Defluviitoga tunisiensis</name>
    <dbReference type="NCBI Taxonomy" id="1006576"/>
    <lineage>
        <taxon>Bacteria</taxon>
        <taxon>Thermotogati</taxon>
        <taxon>Thermotogota</taxon>
        <taxon>Thermotogae</taxon>
        <taxon>Petrotogales</taxon>
        <taxon>Petrotogaceae</taxon>
        <taxon>Defluviitoga</taxon>
    </lineage>
</organism>